<keyword evidence="8" id="KW-1185">Reference proteome</keyword>
<dbReference type="SUPFAM" id="SSF82171">
    <property type="entry name" value="DPP6 N-terminal domain-like"/>
    <property type="match status" value="1"/>
</dbReference>
<dbReference type="GO" id="GO:0022627">
    <property type="term" value="C:cytosolic small ribosomal subunit"/>
    <property type="evidence" value="ECO:0007669"/>
    <property type="project" value="TreeGrafter"/>
</dbReference>
<accession>A0A2A2JF63</accession>
<dbReference type="GO" id="GO:0003743">
    <property type="term" value="F:translation initiation factor activity"/>
    <property type="evidence" value="ECO:0007669"/>
    <property type="project" value="UniProtKB-KW"/>
</dbReference>
<protein>
    <recommendedName>
        <fullName evidence="6">Translation initiation factor beta propellor-like domain-containing protein</fullName>
    </recommendedName>
</protein>
<dbReference type="GO" id="GO:0000049">
    <property type="term" value="F:tRNA binding"/>
    <property type="evidence" value="ECO:0007669"/>
    <property type="project" value="TreeGrafter"/>
</dbReference>
<comment type="caution">
    <text evidence="7">The sequence shown here is derived from an EMBL/GenBank/DDBJ whole genome shotgun (WGS) entry which is preliminary data.</text>
</comment>
<dbReference type="Proteomes" id="UP000218231">
    <property type="component" value="Unassembled WGS sequence"/>
</dbReference>
<dbReference type="Pfam" id="PF08662">
    <property type="entry name" value="eIF2A"/>
    <property type="match status" value="1"/>
</dbReference>
<dbReference type="STRING" id="2018661.A0A2A2JF63"/>
<keyword evidence="4" id="KW-0677">Repeat</keyword>
<keyword evidence="2" id="KW-0396">Initiation factor</keyword>
<dbReference type="AlphaFoldDB" id="A0A2A2JF63"/>
<evidence type="ECO:0000313" key="8">
    <source>
        <dbReference type="Proteomes" id="UP000218231"/>
    </source>
</evidence>
<dbReference type="PANTHER" id="PTHR13227:SF0">
    <property type="entry name" value="EUKARYOTIC TRANSLATION INITIATION FACTOR 2A"/>
    <property type="match status" value="1"/>
</dbReference>
<evidence type="ECO:0000259" key="6">
    <source>
        <dbReference type="Pfam" id="PF08662"/>
    </source>
</evidence>
<name>A0A2A2JF63_9BILA</name>
<dbReference type="InterPro" id="IPR011387">
    <property type="entry name" value="TIF2A"/>
</dbReference>
<comment type="function">
    <text evidence="1">Functions in the early steps of protein synthesis of a small number of specific mRNAs. Acts by directing the binding of methionyl-tRNAi to 40S ribosomal subunits. In contrast to the eIF-2 complex, it binds methionyl-tRNAi to 40S subunits in a codon-dependent manner, whereas the eIF-2 complex binds methionyl-tRNAi to 40S subunits in a GTP-dependent manner.</text>
</comment>
<dbReference type="GO" id="GO:0003729">
    <property type="term" value="F:mRNA binding"/>
    <property type="evidence" value="ECO:0007669"/>
    <property type="project" value="TreeGrafter"/>
</dbReference>
<dbReference type="OrthoDB" id="2194683at2759"/>
<evidence type="ECO:0000256" key="5">
    <source>
        <dbReference type="ARBA" id="ARBA00022917"/>
    </source>
</evidence>
<proteinExistence type="predicted"/>
<evidence type="ECO:0000256" key="3">
    <source>
        <dbReference type="ARBA" id="ARBA00022574"/>
    </source>
</evidence>
<feature type="domain" description="Translation initiation factor beta propellor-like" evidence="6">
    <location>
        <begin position="96"/>
        <end position="183"/>
    </location>
</feature>
<evidence type="ECO:0000256" key="2">
    <source>
        <dbReference type="ARBA" id="ARBA00022540"/>
    </source>
</evidence>
<organism evidence="7 8">
    <name type="scientific">Diploscapter pachys</name>
    <dbReference type="NCBI Taxonomy" id="2018661"/>
    <lineage>
        <taxon>Eukaryota</taxon>
        <taxon>Metazoa</taxon>
        <taxon>Ecdysozoa</taxon>
        <taxon>Nematoda</taxon>
        <taxon>Chromadorea</taxon>
        <taxon>Rhabditida</taxon>
        <taxon>Rhabditina</taxon>
        <taxon>Rhabditomorpha</taxon>
        <taxon>Rhabditoidea</taxon>
        <taxon>Rhabditidae</taxon>
        <taxon>Diploscapter</taxon>
    </lineage>
</organism>
<sequence>MANDLIYAVRSSVGFGLRKGLEGQSIFEDSRTRVVDTQTQQIRHEFDLKRTTHIVFSPLDTHLVTYQPYQIYGPKSEPGRVQVLSLEEKFPVVCSKSMFKFDKATLTWNHKGSALLVMASVDVDKTNQSYYGEQQLFLMNVLSGDAYMVPLAKTGPVYAARWNPNGKEFAVCYGYMPAKVGKHTQRQNRESTSAV</sequence>
<keyword evidence="5" id="KW-0648">Protein biosynthesis</keyword>
<gene>
    <name evidence="7" type="ORF">WR25_07145</name>
</gene>
<reference evidence="7 8" key="1">
    <citation type="journal article" date="2017" name="Curr. Biol.">
        <title>Genome architecture and evolution of a unichromosomal asexual nematode.</title>
        <authorList>
            <person name="Fradin H."/>
            <person name="Zegar C."/>
            <person name="Gutwein M."/>
            <person name="Lucas J."/>
            <person name="Kovtun M."/>
            <person name="Corcoran D."/>
            <person name="Baugh L.R."/>
            <person name="Kiontke K."/>
            <person name="Gunsalus K."/>
            <person name="Fitch D.H."/>
            <person name="Piano F."/>
        </authorList>
    </citation>
    <scope>NUCLEOTIDE SEQUENCE [LARGE SCALE GENOMIC DNA]</scope>
    <source>
        <strain evidence="7">PF1309</strain>
    </source>
</reference>
<evidence type="ECO:0000256" key="4">
    <source>
        <dbReference type="ARBA" id="ARBA00022737"/>
    </source>
</evidence>
<evidence type="ECO:0000256" key="1">
    <source>
        <dbReference type="ARBA" id="ARBA00003993"/>
    </source>
</evidence>
<dbReference type="InterPro" id="IPR013979">
    <property type="entry name" value="TIF_beta_prop-like"/>
</dbReference>
<dbReference type="EMBL" id="LIAE01010477">
    <property type="protein sequence ID" value="PAV60287.1"/>
    <property type="molecule type" value="Genomic_DNA"/>
</dbReference>
<evidence type="ECO:0000313" key="7">
    <source>
        <dbReference type="EMBL" id="PAV60287.1"/>
    </source>
</evidence>
<dbReference type="PANTHER" id="PTHR13227">
    <property type="entry name" value="EUKARYOTIC TRANSLATION INITIATION FACTOR 2A"/>
    <property type="match status" value="1"/>
</dbReference>
<dbReference type="GO" id="GO:0043022">
    <property type="term" value="F:ribosome binding"/>
    <property type="evidence" value="ECO:0007669"/>
    <property type="project" value="TreeGrafter"/>
</dbReference>
<keyword evidence="3" id="KW-0853">WD repeat</keyword>